<evidence type="ECO:0000259" key="8">
    <source>
        <dbReference type="Pfam" id="PF01757"/>
    </source>
</evidence>
<organism evidence="9 10">
    <name type="scientific">Clostridium butyricum</name>
    <dbReference type="NCBI Taxonomy" id="1492"/>
    <lineage>
        <taxon>Bacteria</taxon>
        <taxon>Bacillati</taxon>
        <taxon>Bacillota</taxon>
        <taxon>Clostridia</taxon>
        <taxon>Eubacteriales</taxon>
        <taxon>Clostridiaceae</taxon>
        <taxon>Clostridium</taxon>
    </lineage>
</organism>
<evidence type="ECO:0000256" key="7">
    <source>
        <dbReference type="SAM" id="Phobius"/>
    </source>
</evidence>
<evidence type="ECO:0000256" key="4">
    <source>
        <dbReference type="ARBA" id="ARBA00022692"/>
    </source>
</evidence>
<proteinExistence type="inferred from homology"/>
<keyword evidence="3" id="KW-1003">Cell membrane</keyword>
<dbReference type="GO" id="GO:0009246">
    <property type="term" value="P:enterobacterial common antigen biosynthetic process"/>
    <property type="evidence" value="ECO:0007669"/>
    <property type="project" value="TreeGrafter"/>
</dbReference>
<dbReference type="EMBL" id="LRDH01000129">
    <property type="protein sequence ID" value="PPV12952.1"/>
    <property type="molecule type" value="Genomic_DNA"/>
</dbReference>
<feature type="transmembrane region" description="Helical" evidence="7">
    <location>
        <begin position="122"/>
        <end position="142"/>
    </location>
</feature>
<dbReference type="InterPro" id="IPR002656">
    <property type="entry name" value="Acyl_transf_3_dom"/>
</dbReference>
<dbReference type="GO" id="GO:0016413">
    <property type="term" value="F:O-acetyltransferase activity"/>
    <property type="evidence" value="ECO:0007669"/>
    <property type="project" value="TreeGrafter"/>
</dbReference>
<name>A0A2S7F7H5_CLOBU</name>
<dbReference type="Proteomes" id="UP000238081">
    <property type="component" value="Unassembled WGS sequence"/>
</dbReference>
<evidence type="ECO:0000256" key="2">
    <source>
        <dbReference type="ARBA" id="ARBA00007400"/>
    </source>
</evidence>
<dbReference type="AlphaFoldDB" id="A0A2S7F7H5"/>
<feature type="domain" description="Acyltransferase 3" evidence="8">
    <location>
        <begin position="8"/>
        <end position="343"/>
    </location>
</feature>
<evidence type="ECO:0000256" key="3">
    <source>
        <dbReference type="ARBA" id="ARBA00022475"/>
    </source>
</evidence>
<comment type="subcellular location">
    <subcellularLocation>
        <location evidence="1">Cell membrane</location>
        <topology evidence="1">Multi-pass membrane protein</topology>
    </subcellularLocation>
</comment>
<sequence>MKKERLLELDVMRGIAFLFIVLQHTIGGFSYRDDISFNNFIVSKFIYIGAETGVELFIFLTAASLIYTYINKFDIKDFYIKKLKFLVLPFVIWSIIIMINNGQTLNVQSILVIFTGDAQYHLWYMGMILRIYLYFPIILWITKKVLKQNIYIKSGVFILLAYLYSYVLNHYGIAGFVIEHLFKNPSDLEKKLVNISPIFYYFYFVIGVYAICNYKKFKEKVLKFKYLISAVYIITFGFYFYIAVTERYSLGLPVLKSSIEMSILYRTMSILFFYLVSCIIAEKFSIMLNILTVISRYSFPAYLIHVMILNRLTLYVATGPQIIYYLRYFFMVSAISIAISWLINHIPYSEYIIGVRSKFKFNRGYRPIHFKQIGQ</sequence>
<feature type="transmembrane region" description="Helical" evidence="7">
    <location>
        <begin position="198"/>
        <end position="214"/>
    </location>
</feature>
<accession>A0A2S7F7H5</accession>
<feature type="transmembrane region" description="Helical" evidence="7">
    <location>
        <begin position="288"/>
        <end position="310"/>
    </location>
</feature>
<evidence type="ECO:0000313" key="10">
    <source>
        <dbReference type="Proteomes" id="UP000238081"/>
    </source>
</evidence>
<keyword evidence="4 7" id="KW-0812">Transmembrane</keyword>
<evidence type="ECO:0000256" key="5">
    <source>
        <dbReference type="ARBA" id="ARBA00022989"/>
    </source>
</evidence>
<dbReference type="PANTHER" id="PTHR40074:SF2">
    <property type="entry name" value="O-ACETYLTRANSFERASE WECH"/>
    <property type="match status" value="1"/>
</dbReference>
<dbReference type="RefSeq" id="WP_043662603.1">
    <property type="nucleotide sequence ID" value="NZ_CAVLFH010000001.1"/>
</dbReference>
<feature type="transmembrane region" description="Helical" evidence="7">
    <location>
        <begin position="154"/>
        <end position="178"/>
    </location>
</feature>
<feature type="transmembrane region" description="Helical" evidence="7">
    <location>
        <begin position="12"/>
        <end position="31"/>
    </location>
</feature>
<feature type="transmembrane region" description="Helical" evidence="7">
    <location>
        <begin position="226"/>
        <end position="243"/>
    </location>
</feature>
<feature type="transmembrane region" description="Helical" evidence="7">
    <location>
        <begin position="322"/>
        <end position="343"/>
    </location>
</feature>
<feature type="transmembrane region" description="Helical" evidence="7">
    <location>
        <begin position="46"/>
        <end position="70"/>
    </location>
</feature>
<comment type="caution">
    <text evidence="9">The sequence shown here is derived from an EMBL/GenBank/DDBJ whole genome shotgun (WGS) entry which is preliminary data.</text>
</comment>
<reference evidence="9 10" key="1">
    <citation type="submission" date="2016-01" db="EMBL/GenBank/DDBJ databases">
        <title>Characterization of the Clostridium difficile lineages that are prevalent in Hong Kong and China.</title>
        <authorList>
            <person name="Kwok J.S.-L."/>
            <person name="Lam W.-Y."/>
            <person name="Ip M."/>
            <person name="Chan T.-F."/>
            <person name="Hawkey P.M."/>
            <person name="Tsui S.K.-W."/>
        </authorList>
    </citation>
    <scope>NUCLEOTIDE SEQUENCE [LARGE SCALE GENOMIC DNA]</scope>
    <source>
        <strain evidence="9 10">300064</strain>
    </source>
</reference>
<dbReference type="GO" id="GO:0005886">
    <property type="term" value="C:plasma membrane"/>
    <property type="evidence" value="ECO:0007669"/>
    <property type="project" value="UniProtKB-SubCell"/>
</dbReference>
<evidence type="ECO:0000256" key="6">
    <source>
        <dbReference type="ARBA" id="ARBA00023136"/>
    </source>
</evidence>
<feature type="transmembrane region" description="Helical" evidence="7">
    <location>
        <begin position="82"/>
        <end position="102"/>
    </location>
</feature>
<evidence type="ECO:0000256" key="1">
    <source>
        <dbReference type="ARBA" id="ARBA00004651"/>
    </source>
</evidence>
<keyword evidence="6 7" id="KW-0472">Membrane</keyword>
<protein>
    <recommendedName>
        <fullName evidence="8">Acyltransferase 3 domain-containing protein</fullName>
    </recommendedName>
</protein>
<feature type="transmembrane region" description="Helical" evidence="7">
    <location>
        <begin position="263"/>
        <end position="281"/>
    </location>
</feature>
<evidence type="ECO:0000313" key="9">
    <source>
        <dbReference type="EMBL" id="PPV12952.1"/>
    </source>
</evidence>
<dbReference type="Pfam" id="PF01757">
    <property type="entry name" value="Acyl_transf_3"/>
    <property type="match status" value="1"/>
</dbReference>
<gene>
    <name evidence="9" type="ORF">AWN73_04130</name>
</gene>
<keyword evidence="5 7" id="KW-1133">Transmembrane helix</keyword>
<dbReference type="PANTHER" id="PTHR40074">
    <property type="entry name" value="O-ACETYLTRANSFERASE WECH"/>
    <property type="match status" value="1"/>
</dbReference>
<comment type="similarity">
    <text evidence="2">Belongs to the acyltransferase 3 family.</text>
</comment>